<evidence type="ECO:0000313" key="1">
    <source>
        <dbReference type="EMBL" id="CAD8176513.1"/>
    </source>
</evidence>
<evidence type="ECO:0000313" key="2">
    <source>
        <dbReference type="Proteomes" id="UP000683925"/>
    </source>
</evidence>
<proteinExistence type="predicted"/>
<keyword evidence="2" id="KW-1185">Reference proteome</keyword>
<name>A0A8S1VIX2_PAROT</name>
<comment type="caution">
    <text evidence="1">The sequence shown here is derived from an EMBL/GenBank/DDBJ whole genome shotgun (WGS) entry which is preliminary data.</text>
</comment>
<gene>
    <name evidence="1" type="ORF">POCTA_138.1.T0670128</name>
</gene>
<dbReference type="Proteomes" id="UP000683925">
    <property type="component" value="Unassembled WGS sequence"/>
</dbReference>
<protein>
    <submittedName>
        <fullName evidence="1">Uncharacterized protein</fullName>
    </submittedName>
</protein>
<reference evidence="1" key="1">
    <citation type="submission" date="2021-01" db="EMBL/GenBank/DDBJ databases">
        <authorList>
            <consortium name="Genoscope - CEA"/>
            <person name="William W."/>
        </authorList>
    </citation>
    <scope>NUCLEOTIDE SEQUENCE</scope>
</reference>
<accession>A0A8S1VIX2</accession>
<dbReference type="EMBL" id="CAJJDP010000066">
    <property type="protein sequence ID" value="CAD8176513.1"/>
    <property type="molecule type" value="Genomic_DNA"/>
</dbReference>
<dbReference type="AlphaFoldDB" id="A0A8S1VIX2"/>
<sequence length="153" mass="18313">MQGFNQSEKDTQISLLIHNYSGQNLKQKEFVYKLKLSLFELKRMIQMFQLDQVVQKFVFKTFSIKSFLRISEKAELILKKIFNKANSTVQFNYHLSWSCLNIQPCVAFIFTYLKSKNKTVVLTKYQLQLLLFEDYQLYKKMIAELESWKLILI</sequence>
<organism evidence="1 2">
    <name type="scientific">Paramecium octaurelia</name>
    <dbReference type="NCBI Taxonomy" id="43137"/>
    <lineage>
        <taxon>Eukaryota</taxon>
        <taxon>Sar</taxon>
        <taxon>Alveolata</taxon>
        <taxon>Ciliophora</taxon>
        <taxon>Intramacronucleata</taxon>
        <taxon>Oligohymenophorea</taxon>
        <taxon>Peniculida</taxon>
        <taxon>Parameciidae</taxon>
        <taxon>Paramecium</taxon>
    </lineage>
</organism>